<keyword evidence="7" id="KW-1185">Reference proteome</keyword>
<sequence length="260" mass="30007">MEEATSFLFDMWQEHGRDVAPPKPDQPATFFVKLYVNFVVEYLPHRCHMNVRSVKETDFLARTTLLDEINTVHDNMFIRMLELMPLTEVDKESIKKMVATKAKLMDNDPRNTARDCIPVAMSLRVFYKKPYTQGLDLAWTERLGRSIHNSVPALESAVGDLDKVVFEKGSCLEDQCAICLGGFCDGEEITRLPCFHDFHGACLEKWLDKSHLCPFCRFPLPVCRDTEAFWPRKILKSRKRVGMPYRHRVPAVRTRPDGVL</sequence>
<dbReference type="GO" id="GO:0061630">
    <property type="term" value="F:ubiquitin protein ligase activity"/>
    <property type="evidence" value="ECO:0007669"/>
    <property type="project" value="TreeGrafter"/>
</dbReference>
<dbReference type="SMART" id="SM00184">
    <property type="entry name" value="RING"/>
    <property type="match status" value="1"/>
</dbReference>
<feature type="domain" description="RING-type" evidence="5">
    <location>
        <begin position="176"/>
        <end position="217"/>
    </location>
</feature>
<reference evidence="6 7" key="1">
    <citation type="submission" date="2024-05" db="EMBL/GenBank/DDBJ databases">
        <title>Haplotype-resolved chromosome-level genome assembly of Huyou (Citrus changshanensis).</title>
        <authorList>
            <person name="Miao C."/>
            <person name="Chen W."/>
            <person name="Wu Y."/>
            <person name="Wang L."/>
            <person name="Zhao S."/>
            <person name="Grierson D."/>
            <person name="Xu C."/>
            <person name="Chen K."/>
        </authorList>
    </citation>
    <scope>NUCLEOTIDE SEQUENCE [LARGE SCALE GENOMIC DNA]</scope>
    <source>
        <strain evidence="6">01-14</strain>
        <tissue evidence="6">Leaf</tissue>
    </source>
</reference>
<accession>A0AAP0LYX9</accession>
<evidence type="ECO:0000259" key="5">
    <source>
        <dbReference type="PROSITE" id="PS50089"/>
    </source>
</evidence>
<evidence type="ECO:0000313" key="6">
    <source>
        <dbReference type="EMBL" id="KAK9189236.1"/>
    </source>
</evidence>
<dbReference type="GO" id="GO:0005634">
    <property type="term" value="C:nucleus"/>
    <property type="evidence" value="ECO:0007669"/>
    <property type="project" value="TreeGrafter"/>
</dbReference>
<evidence type="ECO:0000256" key="4">
    <source>
        <dbReference type="PROSITE-ProRule" id="PRU00175"/>
    </source>
</evidence>
<organism evidence="6 7">
    <name type="scientific">Citrus x changshan-huyou</name>
    <dbReference type="NCBI Taxonomy" id="2935761"/>
    <lineage>
        <taxon>Eukaryota</taxon>
        <taxon>Viridiplantae</taxon>
        <taxon>Streptophyta</taxon>
        <taxon>Embryophyta</taxon>
        <taxon>Tracheophyta</taxon>
        <taxon>Spermatophyta</taxon>
        <taxon>Magnoliopsida</taxon>
        <taxon>eudicotyledons</taxon>
        <taxon>Gunneridae</taxon>
        <taxon>Pentapetalae</taxon>
        <taxon>rosids</taxon>
        <taxon>malvids</taxon>
        <taxon>Sapindales</taxon>
        <taxon>Rutaceae</taxon>
        <taxon>Aurantioideae</taxon>
        <taxon>Citrus</taxon>
    </lineage>
</organism>
<dbReference type="InterPro" id="IPR051834">
    <property type="entry name" value="RING_finger_E3_ligase"/>
</dbReference>
<keyword evidence="1" id="KW-0479">Metal-binding</keyword>
<dbReference type="SMART" id="SM00744">
    <property type="entry name" value="RINGv"/>
    <property type="match status" value="1"/>
</dbReference>
<dbReference type="GO" id="GO:0006511">
    <property type="term" value="P:ubiquitin-dependent protein catabolic process"/>
    <property type="evidence" value="ECO:0007669"/>
    <property type="project" value="TreeGrafter"/>
</dbReference>
<evidence type="ECO:0000313" key="7">
    <source>
        <dbReference type="Proteomes" id="UP001428341"/>
    </source>
</evidence>
<proteinExistence type="predicted"/>
<dbReference type="InterPro" id="IPR013083">
    <property type="entry name" value="Znf_RING/FYVE/PHD"/>
</dbReference>
<dbReference type="EMBL" id="JBCGBO010000007">
    <property type="protein sequence ID" value="KAK9189236.1"/>
    <property type="molecule type" value="Genomic_DNA"/>
</dbReference>
<dbReference type="PANTHER" id="PTHR45931">
    <property type="entry name" value="SI:CH211-59O9.10"/>
    <property type="match status" value="1"/>
</dbReference>
<dbReference type="PROSITE" id="PS50089">
    <property type="entry name" value="ZF_RING_2"/>
    <property type="match status" value="1"/>
</dbReference>
<dbReference type="InterPro" id="IPR011016">
    <property type="entry name" value="Znf_RING-CH"/>
</dbReference>
<dbReference type="InterPro" id="IPR001841">
    <property type="entry name" value="Znf_RING"/>
</dbReference>
<gene>
    <name evidence="6" type="ORF">WN944_020642</name>
</gene>
<dbReference type="Pfam" id="PF13639">
    <property type="entry name" value="zf-RING_2"/>
    <property type="match status" value="1"/>
</dbReference>
<dbReference type="SUPFAM" id="SSF57850">
    <property type="entry name" value="RING/U-box"/>
    <property type="match status" value="1"/>
</dbReference>
<name>A0AAP0LYX9_9ROSI</name>
<dbReference type="AlphaFoldDB" id="A0AAP0LYX9"/>
<dbReference type="Gene3D" id="3.30.40.10">
    <property type="entry name" value="Zinc/RING finger domain, C3HC4 (zinc finger)"/>
    <property type="match status" value="1"/>
</dbReference>
<dbReference type="GO" id="GO:0008270">
    <property type="term" value="F:zinc ion binding"/>
    <property type="evidence" value="ECO:0007669"/>
    <property type="project" value="UniProtKB-KW"/>
</dbReference>
<protein>
    <recommendedName>
        <fullName evidence="5">RING-type domain-containing protein</fullName>
    </recommendedName>
</protein>
<evidence type="ECO:0000256" key="2">
    <source>
        <dbReference type="ARBA" id="ARBA00022771"/>
    </source>
</evidence>
<evidence type="ECO:0000256" key="1">
    <source>
        <dbReference type="ARBA" id="ARBA00022723"/>
    </source>
</evidence>
<keyword evidence="2 4" id="KW-0863">Zinc-finger</keyword>
<dbReference type="PANTHER" id="PTHR45931:SF3">
    <property type="entry name" value="RING ZINC FINGER-CONTAINING PROTEIN"/>
    <property type="match status" value="1"/>
</dbReference>
<evidence type="ECO:0000256" key="3">
    <source>
        <dbReference type="ARBA" id="ARBA00022833"/>
    </source>
</evidence>
<dbReference type="Proteomes" id="UP001428341">
    <property type="component" value="Unassembled WGS sequence"/>
</dbReference>
<comment type="caution">
    <text evidence="6">The sequence shown here is derived from an EMBL/GenBank/DDBJ whole genome shotgun (WGS) entry which is preliminary data.</text>
</comment>
<keyword evidence="3" id="KW-0862">Zinc</keyword>